<name>A0ABV2EDA0_9CAUL</name>
<dbReference type="EMBL" id="JBEPLU010000001">
    <property type="protein sequence ID" value="MET3524922.1"/>
    <property type="molecule type" value="Genomic_DNA"/>
</dbReference>
<protein>
    <recommendedName>
        <fullName evidence="3">Outer membrane protein beta-barrel domain-containing protein</fullName>
    </recommendedName>
</protein>
<evidence type="ECO:0000256" key="1">
    <source>
        <dbReference type="ARBA" id="ARBA00022729"/>
    </source>
</evidence>
<dbReference type="InterPro" id="IPR027385">
    <property type="entry name" value="Beta-barrel_OMP"/>
</dbReference>
<dbReference type="Gene3D" id="2.40.160.20">
    <property type="match status" value="1"/>
</dbReference>
<dbReference type="InterPro" id="IPR011250">
    <property type="entry name" value="OMP/PagP_B-barrel"/>
</dbReference>
<dbReference type="Proteomes" id="UP001549110">
    <property type="component" value="Unassembled WGS sequence"/>
</dbReference>
<keyword evidence="1 2" id="KW-0732">Signal</keyword>
<comment type="caution">
    <text evidence="4">The sequence shown here is derived from an EMBL/GenBank/DDBJ whole genome shotgun (WGS) entry which is preliminary data.</text>
</comment>
<evidence type="ECO:0000256" key="2">
    <source>
        <dbReference type="SAM" id="SignalP"/>
    </source>
</evidence>
<reference evidence="4 5" key="1">
    <citation type="submission" date="2024-06" db="EMBL/GenBank/DDBJ databases">
        <title>Genomic Encyclopedia of Type Strains, Phase IV (KMG-IV): sequencing the most valuable type-strain genomes for metagenomic binning, comparative biology and taxonomic classification.</title>
        <authorList>
            <person name="Goeker M."/>
        </authorList>
    </citation>
    <scope>NUCLEOTIDE SEQUENCE [LARGE SCALE GENOMIC DNA]</scope>
    <source>
        <strain evidence="4 5">DSM 17809</strain>
    </source>
</reference>
<feature type="chain" id="PRO_5047497710" description="Outer membrane protein beta-barrel domain-containing protein" evidence="2">
    <location>
        <begin position="27"/>
        <end position="180"/>
    </location>
</feature>
<evidence type="ECO:0000313" key="4">
    <source>
        <dbReference type="EMBL" id="MET3524922.1"/>
    </source>
</evidence>
<dbReference type="SUPFAM" id="SSF56925">
    <property type="entry name" value="OMPA-like"/>
    <property type="match status" value="1"/>
</dbReference>
<dbReference type="RefSeq" id="WP_331932664.1">
    <property type="nucleotide sequence ID" value="NZ_JBEPLU010000001.1"/>
</dbReference>
<sequence length="180" mass="18940">MNKNKSLIAAGAAVIAAALVPAVASAQSTPITGYGSLGYSHHDMDDVDLGAIQGRLGARFNPYIGVEGELGFGVKKDDINIGGVEGKAKLKNTMAIYGVGFLPVMPNADLYARVGYGNTNAKVSVPGVVAKVDGDSWNYGVGGQYFFDGANGVRADYTRYDYKDDAGNADVWSIGYVRKF</sequence>
<evidence type="ECO:0000313" key="5">
    <source>
        <dbReference type="Proteomes" id="UP001549110"/>
    </source>
</evidence>
<dbReference type="Pfam" id="PF13505">
    <property type="entry name" value="OMP_b-brl"/>
    <property type="match status" value="1"/>
</dbReference>
<feature type="domain" description="Outer membrane protein beta-barrel" evidence="3">
    <location>
        <begin position="13"/>
        <end position="180"/>
    </location>
</feature>
<gene>
    <name evidence="4" type="ORF">ABID41_000017</name>
</gene>
<evidence type="ECO:0000259" key="3">
    <source>
        <dbReference type="Pfam" id="PF13505"/>
    </source>
</evidence>
<organism evidence="4 5">
    <name type="scientific">Phenylobacterium koreense</name>
    <dbReference type="NCBI Taxonomy" id="266125"/>
    <lineage>
        <taxon>Bacteria</taxon>
        <taxon>Pseudomonadati</taxon>
        <taxon>Pseudomonadota</taxon>
        <taxon>Alphaproteobacteria</taxon>
        <taxon>Caulobacterales</taxon>
        <taxon>Caulobacteraceae</taxon>
        <taxon>Phenylobacterium</taxon>
    </lineage>
</organism>
<keyword evidence="5" id="KW-1185">Reference proteome</keyword>
<accession>A0ABV2EDA0</accession>
<feature type="signal peptide" evidence="2">
    <location>
        <begin position="1"/>
        <end position="26"/>
    </location>
</feature>
<proteinExistence type="predicted"/>